<dbReference type="STRING" id="862908.BMS_0137"/>
<dbReference type="PATRIC" id="fig|862908.3.peg.132"/>
<organism evidence="1 2">
    <name type="scientific">Halobacteriovorax marinus (strain ATCC BAA-682 / DSM 15412 / SJ)</name>
    <name type="common">Bacteriovorax marinus</name>
    <dbReference type="NCBI Taxonomy" id="862908"/>
    <lineage>
        <taxon>Bacteria</taxon>
        <taxon>Pseudomonadati</taxon>
        <taxon>Bdellovibrionota</taxon>
        <taxon>Bacteriovoracia</taxon>
        <taxon>Bacteriovoracales</taxon>
        <taxon>Halobacteriovoraceae</taxon>
        <taxon>Halobacteriovorax</taxon>
    </lineage>
</organism>
<name>E1X2B9_HALMS</name>
<proteinExistence type="predicted"/>
<dbReference type="EMBL" id="FQ312005">
    <property type="protein sequence ID" value="CBW25075.1"/>
    <property type="molecule type" value="Genomic_DNA"/>
</dbReference>
<keyword evidence="2" id="KW-1185">Reference proteome</keyword>
<dbReference type="Gene3D" id="1.25.40.10">
    <property type="entry name" value="Tetratricopeptide repeat domain"/>
    <property type="match status" value="1"/>
</dbReference>
<dbReference type="InterPro" id="IPR011990">
    <property type="entry name" value="TPR-like_helical_dom_sf"/>
</dbReference>
<dbReference type="HOGENOM" id="CLU_519496_0_0_7"/>
<gene>
    <name evidence="1" type="ordered locus">BMS_0137</name>
</gene>
<evidence type="ECO:0000313" key="1">
    <source>
        <dbReference type="EMBL" id="CBW25075.1"/>
    </source>
</evidence>
<dbReference type="OrthoDB" id="9927725at2"/>
<dbReference type="RefSeq" id="WP_014242864.1">
    <property type="nucleotide sequence ID" value="NC_016620.1"/>
</dbReference>
<sequence length="524" mass="61705">MDELASNIERLVFENKISKASFEIKKYLSQAPEVNQNIFEIICRVFELTNESDINIKIQLIESSSNLNIKSYILNVLGESSDEEFYFLYPSIKKYFIGNGLLYEFEKVFEKYKNLCLLSKSYTKLEKEIEELIDAGLELELSKKEMAMIHFGQGDVDYFEREYANALEIEGESPLQEINISFDDPVWRKQSFIMKEIVLRTHGDRALERKKEFLKSIYELLLVNSETPQTLEYLLEYSVEMGHKDLADEVKALLVKDFHYLEEELDRKTSRIVKVKREAIEEIDLADDLFGDEPESKDITIRRLVNQINLLKDEKDLEGATELLRKLKEIDKEHTLVKELEEKEHKVKGSKLSLPKRTIAEIEQELLNELSVYVDKVETTTDEDSYLRIYTKKNVELMKIEELESQFRELVYSYNSLGFYENSILVLDRIYDETNLEIKAELEVLFLKAEVMRMAQNYYGALNIIERCLDEKPMTDNEKLSFYYLKGELLREVGRKKDALVAYSKVYSINKKYRMVAYRLKEIE</sequence>
<evidence type="ECO:0000313" key="2">
    <source>
        <dbReference type="Proteomes" id="UP000008963"/>
    </source>
</evidence>
<dbReference type="AlphaFoldDB" id="E1X2B9"/>
<protein>
    <submittedName>
        <fullName evidence="1">Uncharacterized protein</fullName>
    </submittedName>
</protein>
<accession>E1X2B9</accession>
<dbReference type="SUPFAM" id="SSF48452">
    <property type="entry name" value="TPR-like"/>
    <property type="match status" value="1"/>
</dbReference>
<reference evidence="2" key="1">
    <citation type="journal article" date="2013" name="ISME J.">
        <title>A small predatory core genome in the divergent marine Bacteriovorax marinus SJ and the terrestrial Bdellovibrio bacteriovorus.</title>
        <authorList>
            <person name="Crossman L.C."/>
            <person name="Chen H."/>
            <person name="Cerdeno-Tarraga A.M."/>
            <person name="Brooks K."/>
            <person name="Quail M.A."/>
            <person name="Pineiro S.A."/>
            <person name="Hobley L."/>
            <person name="Sockett R.E."/>
            <person name="Bentley S.D."/>
            <person name="Parkhill J."/>
            <person name="Williams H.N."/>
            <person name="Stine O.C."/>
        </authorList>
    </citation>
    <scope>NUCLEOTIDE SEQUENCE [LARGE SCALE GENOMIC DNA]</scope>
    <source>
        <strain evidence="2">ATCC BAA-682 / DSM 15412 / SJ</strain>
    </source>
</reference>
<dbReference type="Proteomes" id="UP000008963">
    <property type="component" value="Chromosome"/>
</dbReference>
<dbReference type="KEGG" id="bmx:BMS_0137"/>